<proteinExistence type="predicted"/>
<protein>
    <submittedName>
        <fullName evidence="2">Uncharacterized protein</fullName>
    </submittedName>
</protein>
<accession>A0A212FN78</accession>
<keyword evidence="3" id="KW-1185">Reference proteome</keyword>
<reference evidence="2 3" key="1">
    <citation type="journal article" date="2011" name="Cell">
        <title>The monarch butterfly genome yields insights into long-distance migration.</title>
        <authorList>
            <person name="Zhan S."/>
            <person name="Merlin C."/>
            <person name="Boore J.L."/>
            <person name="Reppert S.M."/>
        </authorList>
    </citation>
    <scope>NUCLEOTIDE SEQUENCE [LARGE SCALE GENOMIC DNA]</scope>
    <source>
        <strain evidence="2">F-2</strain>
    </source>
</reference>
<dbReference type="AlphaFoldDB" id="A0A212FN78"/>
<keyword evidence="1" id="KW-0812">Transmembrane</keyword>
<dbReference type="InParanoid" id="A0A212FN78"/>
<name>A0A212FN78_DANPL</name>
<feature type="transmembrane region" description="Helical" evidence="1">
    <location>
        <begin position="101"/>
        <end position="121"/>
    </location>
</feature>
<organism evidence="2 3">
    <name type="scientific">Danaus plexippus plexippus</name>
    <dbReference type="NCBI Taxonomy" id="278856"/>
    <lineage>
        <taxon>Eukaryota</taxon>
        <taxon>Metazoa</taxon>
        <taxon>Ecdysozoa</taxon>
        <taxon>Arthropoda</taxon>
        <taxon>Hexapoda</taxon>
        <taxon>Insecta</taxon>
        <taxon>Pterygota</taxon>
        <taxon>Neoptera</taxon>
        <taxon>Endopterygota</taxon>
        <taxon>Lepidoptera</taxon>
        <taxon>Glossata</taxon>
        <taxon>Ditrysia</taxon>
        <taxon>Papilionoidea</taxon>
        <taxon>Nymphalidae</taxon>
        <taxon>Danainae</taxon>
        <taxon>Danaini</taxon>
        <taxon>Danaina</taxon>
        <taxon>Danaus</taxon>
        <taxon>Danaus</taxon>
    </lineage>
</organism>
<evidence type="ECO:0000313" key="3">
    <source>
        <dbReference type="Proteomes" id="UP000007151"/>
    </source>
</evidence>
<keyword evidence="1" id="KW-1133">Transmembrane helix</keyword>
<gene>
    <name evidence="2" type="ORF">KGM_208297</name>
</gene>
<dbReference type="KEGG" id="dpl:KGM_208297"/>
<comment type="caution">
    <text evidence="2">The sequence shown here is derived from an EMBL/GenBank/DDBJ whole genome shotgun (WGS) entry which is preliminary data.</text>
</comment>
<evidence type="ECO:0000313" key="2">
    <source>
        <dbReference type="EMBL" id="OWR55201.1"/>
    </source>
</evidence>
<dbReference type="EMBL" id="AGBW02006689">
    <property type="protein sequence ID" value="OWR55201.1"/>
    <property type="molecule type" value="Genomic_DNA"/>
</dbReference>
<evidence type="ECO:0000256" key="1">
    <source>
        <dbReference type="SAM" id="Phobius"/>
    </source>
</evidence>
<dbReference type="Proteomes" id="UP000007151">
    <property type="component" value="Unassembled WGS sequence"/>
</dbReference>
<keyword evidence="1" id="KW-0472">Membrane</keyword>
<sequence length="168" mass="18535">MTGKNAITTEMTGDATTTERIIRIEETTRERTGIGGTGMTVTARMEITTRGGTSPTVRDRSHPKDVGTTTFVMEDVVVRDTRKTGRYPSLRNRKNRAAKNSLVVSAVVWCTCVLELMLVSLRDSPSLHCLRRGAELDQLSFSIRDLSIDIFARMFPSSVWDAVKAGAP</sequence>